<reference evidence="3" key="1">
    <citation type="submission" date="2015-06" db="EMBL/GenBank/DDBJ databases">
        <title>Expansion of signal transduction pathways in fungi by whole-genome duplication.</title>
        <authorList>
            <consortium name="DOE Joint Genome Institute"/>
            <person name="Corrochano L.M."/>
            <person name="Kuo A."/>
            <person name="Marcet-Houben M."/>
            <person name="Polaino S."/>
            <person name="Salamov A."/>
            <person name="Villalobos J.M."/>
            <person name="Alvarez M.I."/>
            <person name="Avalos J."/>
            <person name="Benito E.P."/>
            <person name="Benoit I."/>
            <person name="Burger G."/>
            <person name="Camino L.P."/>
            <person name="Canovas D."/>
            <person name="Cerda-Olmedo E."/>
            <person name="Cheng J.-F."/>
            <person name="Dominguez A."/>
            <person name="Elias M."/>
            <person name="Eslava A.P."/>
            <person name="Glaser F."/>
            <person name="Grimwood J."/>
            <person name="Gutierrez G."/>
            <person name="Heitman J."/>
            <person name="Henrissat B."/>
            <person name="Iturriaga E.A."/>
            <person name="Lang B.F."/>
            <person name="Lavin J.L."/>
            <person name="Lee S."/>
            <person name="Li W."/>
            <person name="Lindquist E."/>
            <person name="Lopez-Garcia S."/>
            <person name="Luque E.M."/>
            <person name="Marcos A.T."/>
            <person name="Martin J."/>
            <person name="McCluskey K."/>
            <person name="Medina H.R."/>
            <person name="Miralles-Duran A."/>
            <person name="Miyazaki A."/>
            <person name="Munoz-Torres E."/>
            <person name="Oguiza J.A."/>
            <person name="Ohm R."/>
            <person name="Olmedo M."/>
            <person name="Orejas M."/>
            <person name="Ortiz-Castellanos L."/>
            <person name="Pisabarro A.G."/>
            <person name="Rodriguez-Romero J."/>
            <person name="Ruiz-Herrera J."/>
            <person name="Ruiz-Vazquez R."/>
            <person name="Sanz C."/>
            <person name="Schackwitz W."/>
            <person name="Schmutz J."/>
            <person name="Shahriari M."/>
            <person name="Shelest E."/>
            <person name="Silva-Franco F."/>
            <person name="Soanes D."/>
            <person name="Syed K."/>
            <person name="Tagua V.G."/>
            <person name="Talbot N.J."/>
            <person name="Thon M."/>
            <person name="De vries R.P."/>
            <person name="Wiebenga A."/>
            <person name="Yadav J.S."/>
            <person name="Braun E.L."/>
            <person name="Baker S."/>
            <person name="Garre V."/>
            <person name="Horwitz B."/>
            <person name="Torres-Martinez S."/>
            <person name="Idnurm A."/>
            <person name="Herrera-Estrella A."/>
            <person name="Gabaldon T."/>
            <person name="Grigoriev I.V."/>
        </authorList>
    </citation>
    <scope>NUCLEOTIDE SEQUENCE [LARGE SCALE GENOMIC DNA]</scope>
    <source>
        <strain evidence="3">NRRL 1555(-)</strain>
    </source>
</reference>
<keyword evidence="3" id="KW-1185">Reference proteome</keyword>
<name>A0A163APG7_PHYB8</name>
<evidence type="ECO:0000313" key="2">
    <source>
        <dbReference type="EMBL" id="OAD74891.1"/>
    </source>
</evidence>
<dbReference type="GO" id="GO:0003676">
    <property type="term" value="F:nucleic acid binding"/>
    <property type="evidence" value="ECO:0007669"/>
    <property type="project" value="InterPro"/>
</dbReference>
<dbReference type="Gene3D" id="3.30.420.10">
    <property type="entry name" value="Ribonuclease H-like superfamily/Ribonuclease H"/>
    <property type="match status" value="1"/>
</dbReference>
<dbReference type="InterPro" id="IPR036397">
    <property type="entry name" value="RNaseH_sf"/>
</dbReference>
<dbReference type="GeneID" id="28989123"/>
<dbReference type="Proteomes" id="UP000077315">
    <property type="component" value="Unassembled WGS sequence"/>
</dbReference>
<dbReference type="InParanoid" id="A0A163APG7"/>
<feature type="non-terminal residue" evidence="2">
    <location>
        <position position="1"/>
    </location>
</feature>
<dbReference type="InterPro" id="IPR038717">
    <property type="entry name" value="Tc1-like_DDE_dom"/>
</dbReference>
<dbReference type="EMBL" id="KV440978">
    <property type="protein sequence ID" value="OAD74891.1"/>
    <property type="molecule type" value="Genomic_DNA"/>
</dbReference>
<evidence type="ECO:0000313" key="3">
    <source>
        <dbReference type="Proteomes" id="UP000077315"/>
    </source>
</evidence>
<dbReference type="OrthoDB" id="2416077at2759"/>
<feature type="domain" description="Tc1-like transposase DDE" evidence="1">
    <location>
        <begin position="1"/>
        <end position="43"/>
    </location>
</feature>
<accession>A0A163APG7</accession>
<dbReference type="AlphaFoldDB" id="A0A163APG7"/>
<protein>
    <recommendedName>
        <fullName evidence="1">Tc1-like transposase DDE domain-containing protein</fullName>
    </recommendedName>
</protein>
<evidence type="ECO:0000259" key="1">
    <source>
        <dbReference type="Pfam" id="PF13358"/>
    </source>
</evidence>
<gene>
    <name evidence="2" type="ORF">PHYBLDRAFT_111447</name>
</gene>
<dbReference type="VEuPathDB" id="FungiDB:PHYBLDRAFT_111447"/>
<dbReference type="RefSeq" id="XP_018292931.1">
    <property type="nucleotide sequence ID" value="XM_018428217.1"/>
</dbReference>
<sequence>HTAANTRKWLKAEGIEVIDFPPFLPDLNPIENLWVYTKGKLYQYEEPFSLMREL</sequence>
<dbReference type="Pfam" id="PF13358">
    <property type="entry name" value="DDE_3"/>
    <property type="match status" value="1"/>
</dbReference>
<organism evidence="2 3">
    <name type="scientific">Phycomyces blakesleeanus (strain ATCC 8743b / DSM 1359 / FGSC 10004 / NBRC 33097 / NRRL 1555)</name>
    <dbReference type="NCBI Taxonomy" id="763407"/>
    <lineage>
        <taxon>Eukaryota</taxon>
        <taxon>Fungi</taxon>
        <taxon>Fungi incertae sedis</taxon>
        <taxon>Mucoromycota</taxon>
        <taxon>Mucoromycotina</taxon>
        <taxon>Mucoromycetes</taxon>
        <taxon>Mucorales</taxon>
        <taxon>Phycomycetaceae</taxon>
        <taxon>Phycomyces</taxon>
    </lineage>
</organism>
<proteinExistence type="predicted"/>